<evidence type="ECO:0000256" key="4">
    <source>
        <dbReference type="ARBA" id="ARBA00023136"/>
    </source>
</evidence>
<evidence type="ECO:0000313" key="8">
    <source>
        <dbReference type="Proteomes" id="UP000235598"/>
    </source>
</evidence>
<dbReference type="OrthoDB" id="3237158at2"/>
<reference evidence="7 8" key="1">
    <citation type="submission" date="2017-09" db="EMBL/GenBank/DDBJ databases">
        <title>Bacterial strain isolated from the female urinary microbiota.</title>
        <authorList>
            <person name="Thomas-White K."/>
            <person name="Kumar N."/>
            <person name="Forster S."/>
            <person name="Putonti C."/>
            <person name="Lawley T."/>
            <person name="Wolfe A.J."/>
        </authorList>
    </citation>
    <scope>NUCLEOTIDE SEQUENCE [LARGE SCALE GENOMIC DNA]</scope>
    <source>
        <strain evidence="7 8">UMB1301</strain>
    </source>
</reference>
<feature type="non-terminal residue" evidence="7">
    <location>
        <position position="105"/>
    </location>
</feature>
<dbReference type="RefSeq" id="WP_146004914.1">
    <property type="nucleotide sequence ID" value="NZ_PNHK01000775.1"/>
</dbReference>
<feature type="transmembrane region" description="Helical" evidence="5">
    <location>
        <begin position="39"/>
        <end position="62"/>
    </location>
</feature>
<dbReference type="GO" id="GO:0140359">
    <property type="term" value="F:ABC-type transporter activity"/>
    <property type="evidence" value="ECO:0007669"/>
    <property type="project" value="InterPro"/>
</dbReference>
<dbReference type="Proteomes" id="UP000235598">
    <property type="component" value="Unassembled WGS sequence"/>
</dbReference>
<evidence type="ECO:0000256" key="5">
    <source>
        <dbReference type="SAM" id="Phobius"/>
    </source>
</evidence>
<evidence type="ECO:0000259" key="6">
    <source>
        <dbReference type="PROSITE" id="PS50929"/>
    </source>
</evidence>
<sequence>ARGLPVLVGLGRVRAQTEALVRISDSYRRTTMQTLKVAFLSALALELISTLSVALVAVFIGVRLVNGTLDLSAGLLALVLAPEVFLPLRQLGAAFHSTENGLAVF</sequence>
<feature type="domain" description="ABC transmembrane type-1" evidence="6">
    <location>
        <begin position="1"/>
        <end position="100"/>
    </location>
</feature>
<organism evidence="7 8">
    <name type="scientific">Brevibacterium paucivorans</name>
    <dbReference type="NCBI Taxonomy" id="170994"/>
    <lineage>
        <taxon>Bacteria</taxon>
        <taxon>Bacillati</taxon>
        <taxon>Actinomycetota</taxon>
        <taxon>Actinomycetes</taxon>
        <taxon>Micrococcales</taxon>
        <taxon>Brevibacteriaceae</taxon>
        <taxon>Brevibacterium</taxon>
    </lineage>
</organism>
<feature type="non-terminal residue" evidence="7">
    <location>
        <position position="1"/>
    </location>
</feature>
<comment type="subcellular location">
    <subcellularLocation>
        <location evidence="1">Cell membrane</location>
        <topology evidence="1">Multi-pass membrane protein</topology>
    </subcellularLocation>
</comment>
<protein>
    <recommendedName>
        <fullName evidence="6">ABC transmembrane type-1 domain-containing protein</fullName>
    </recommendedName>
</protein>
<evidence type="ECO:0000313" key="7">
    <source>
        <dbReference type="EMBL" id="PMC98259.1"/>
    </source>
</evidence>
<dbReference type="AlphaFoldDB" id="A0A2N6VGM4"/>
<dbReference type="PROSITE" id="PS50929">
    <property type="entry name" value="ABC_TM1F"/>
    <property type="match status" value="1"/>
</dbReference>
<gene>
    <name evidence="7" type="ORF">CJ199_16160</name>
</gene>
<dbReference type="SUPFAM" id="SSF90123">
    <property type="entry name" value="ABC transporter transmembrane region"/>
    <property type="match status" value="1"/>
</dbReference>
<evidence type="ECO:0000256" key="3">
    <source>
        <dbReference type="ARBA" id="ARBA00022989"/>
    </source>
</evidence>
<accession>A0A2N6VGM4</accession>
<name>A0A2N6VGM4_9MICO</name>
<keyword evidence="4 5" id="KW-0472">Membrane</keyword>
<comment type="caution">
    <text evidence="7">The sequence shown here is derived from an EMBL/GenBank/DDBJ whole genome shotgun (WGS) entry which is preliminary data.</text>
</comment>
<evidence type="ECO:0000256" key="2">
    <source>
        <dbReference type="ARBA" id="ARBA00022692"/>
    </source>
</evidence>
<dbReference type="GO" id="GO:0005886">
    <property type="term" value="C:plasma membrane"/>
    <property type="evidence" value="ECO:0007669"/>
    <property type="project" value="UniProtKB-SubCell"/>
</dbReference>
<keyword evidence="2 5" id="KW-0812">Transmembrane</keyword>
<dbReference type="GO" id="GO:0005524">
    <property type="term" value="F:ATP binding"/>
    <property type="evidence" value="ECO:0007669"/>
    <property type="project" value="InterPro"/>
</dbReference>
<dbReference type="InterPro" id="IPR011527">
    <property type="entry name" value="ABC1_TM_dom"/>
</dbReference>
<evidence type="ECO:0000256" key="1">
    <source>
        <dbReference type="ARBA" id="ARBA00004651"/>
    </source>
</evidence>
<keyword evidence="3 5" id="KW-1133">Transmembrane helix</keyword>
<dbReference type="EMBL" id="PNHK01000775">
    <property type="protein sequence ID" value="PMC98259.1"/>
    <property type="molecule type" value="Genomic_DNA"/>
</dbReference>
<proteinExistence type="predicted"/>
<dbReference type="InterPro" id="IPR036640">
    <property type="entry name" value="ABC1_TM_sf"/>
</dbReference>
<dbReference type="Gene3D" id="1.20.1560.10">
    <property type="entry name" value="ABC transporter type 1, transmembrane domain"/>
    <property type="match status" value="1"/>
</dbReference>